<dbReference type="InterPro" id="IPR023198">
    <property type="entry name" value="PGP-like_dom2"/>
</dbReference>
<dbReference type="Gene3D" id="3.40.50.1000">
    <property type="entry name" value="HAD superfamily/HAD-like"/>
    <property type="match status" value="1"/>
</dbReference>
<protein>
    <submittedName>
        <fullName evidence="1">Sugar-phosphatase</fullName>
    </submittedName>
</protein>
<dbReference type="Pfam" id="PF00702">
    <property type="entry name" value="Hydrolase"/>
    <property type="match status" value="1"/>
</dbReference>
<dbReference type="InterPro" id="IPR006439">
    <property type="entry name" value="HAD-SF_hydro_IA"/>
</dbReference>
<dbReference type="NCBIfam" id="TIGR01509">
    <property type="entry name" value="HAD-SF-IA-v3"/>
    <property type="match status" value="1"/>
</dbReference>
<dbReference type="Gene3D" id="1.10.150.240">
    <property type="entry name" value="Putative phosphatase, domain 2"/>
    <property type="match status" value="1"/>
</dbReference>
<dbReference type="SFLD" id="SFLDG01129">
    <property type="entry name" value="C1.5:_HAD__Beta-PGM__Phosphata"/>
    <property type="match status" value="1"/>
</dbReference>
<evidence type="ECO:0000313" key="2">
    <source>
        <dbReference type="Proteomes" id="UP000252893"/>
    </source>
</evidence>
<dbReference type="PANTHER" id="PTHR43481:SF4">
    <property type="entry name" value="GLYCEROL-1-PHOSPHATE PHOSPHOHYDROLASE 1-RELATED"/>
    <property type="match status" value="1"/>
</dbReference>
<dbReference type="RefSeq" id="WP_245416466.1">
    <property type="nucleotide sequence ID" value="NZ_JBHEEG010000002.1"/>
</dbReference>
<dbReference type="SFLD" id="SFLDS00003">
    <property type="entry name" value="Haloacid_Dehalogenase"/>
    <property type="match status" value="1"/>
</dbReference>
<dbReference type="InterPro" id="IPR036412">
    <property type="entry name" value="HAD-like_sf"/>
</dbReference>
<dbReference type="InterPro" id="IPR051806">
    <property type="entry name" value="HAD-like_SPP"/>
</dbReference>
<sequence length="223" mass="23814">MKQRDSSVFLNSYSGFLFDMDGTLVNSIPVVERIWLEWAAEHGLDGQALLQQVHGIRVVDVVKMLNMPHLDPDAIAAAFLAEEMQDFAGIRAIAGAKDFLASLPADRWTIVTSAPRELAEARLAAAGLPVPETIVVAEDVSAGKPDPSGYRLGAQRLGFDAADCLVFEDAPAGIAAGEAADAQVVVISETHSHPVKGGSVEFRDFSRLGMMQDSDGRLRLSVG</sequence>
<dbReference type="SUPFAM" id="SSF56784">
    <property type="entry name" value="HAD-like"/>
    <property type="match status" value="1"/>
</dbReference>
<comment type="caution">
    <text evidence="1">The sequence shown here is derived from an EMBL/GenBank/DDBJ whole genome shotgun (WGS) entry which is preliminary data.</text>
</comment>
<proteinExistence type="predicted"/>
<dbReference type="EMBL" id="QNRH01000002">
    <property type="protein sequence ID" value="RBO97481.1"/>
    <property type="molecule type" value="Genomic_DNA"/>
</dbReference>
<gene>
    <name evidence="1" type="ORF">DFR47_102263</name>
</gene>
<dbReference type="Proteomes" id="UP000252893">
    <property type="component" value="Unassembled WGS sequence"/>
</dbReference>
<keyword evidence="2" id="KW-1185">Reference proteome</keyword>
<dbReference type="AlphaFoldDB" id="A0A366E515"/>
<dbReference type="InterPro" id="IPR023214">
    <property type="entry name" value="HAD_sf"/>
</dbReference>
<name>A0A366E515_9HYPH</name>
<dbReference type="PANTHER" id="PTHR43481">
    <property type="entry name" value="FRUCTOSE-1-PHOSPHATE PHOSPHATASE"/>
    <property type="match status" value="1"/>
</dbReference>
<organism evidence="1 2">
    <name type="scientific">Pseudochrobactrum asaccharolyticum</name>
    <dbReference type="NCBI Taxonomy" id="354351"/>
    <lineage>
        <taxon>Bacteria</taxon>
        <taxon>Pseudomonadati</taxon>
        <taxon>Pseudomonadota</taxon>
        <taxon>Alphaproteobacteria</taxon>
        <taxon>Hyphomicrobiales</taxon>
        <taxon>Brucellaceae</taxon>
        <taxon>Pseudochrobactrum</taxon>
    </lineage>
</organism>
<reference evidence="1 2" key="1">
    <citation type="submission" date="2018-06" db="EMBL/GenBank/DDBJ databases">
        <title>Genomic Encyclopedia of Type Strains, Phase IV (KMG-IV): sequencing the most valuable type-strain genomes for metagenomic binning, comparative biology and taxonomic classification.</title>
        <authorList>
            <person name="Goeker M."/>
        </authorList>
    </citation>
    <scope>NUCLEOTIDE SEQUENCE [LARGE SCALE GENOMIC DNA]</scope>
    <source>
        <strain evidence="1 2">DSM 25619</strain>
    </source>
</reference>
<dbReference type="GO" id="GO:0050308">
    <property type="term" value="F:sugar-phosphatase activity"/>
    <property type="evidence" value="ECO:0007669"/>
    <property type="project" value="TreeGrafter"/>
</dbReference>
<evidence type="ECO:0000313" key="1">
    <source>
        <dbReference type="EMBL" id="RBO97481.1"/>
    </source>
</evidence>
<accession>A0A366E515</accession>